<organism evidence="2 3">
    <name type="scientific">Cinara cedri</name>
    <dbReference type="NCBI Taxonomy" id="506608"/>
    <lineage>
        <taxon>Eukaryota</taxon>
        <taxon>Metazoa</taxon>
        <taxon>Ecdysozoa</taxon>
        <taxon>Arthropoda</taxon>
        <taxon>Hexapoda</taxon>
        <taxon>Insecta</taxon>
        <taxon>Pterygota</taxon>
        <taxon>Neoptera</taxon>
        <taxon>Paraneoptera</taxon>
        <taxon>Hemiptera</taxon>
        <taxon>Sternorrhyncha</taxon>
        <taxon>Aphidomorpha</taxon>
        <taxon>Aphidoidea</taxon>
        <taxon>Aphididae</taxon>
        <taxon>Lachninae</taxon>
        <taxon>Cinara</taxon>
    </lineage>
</organism>
<dbReference type="EMBL" id="CABPRJ010002407">
    <property type="protein sequence ID" value="VVC45613.1"/>
    <property type="molecule type" value="Genomic_DNA"/>
</dbReference>
<gene>
    <name evidence="2" type="ORF">CINCED_3A006358</name>
</gene>
<evidence type="ECO:0000313" key="3">
    <source>
        <dbReference type="Proteomes" id="UP000325440"/>
    </source>
</evidence>
<protein>
    <submittedName>
        <fullName evidence="2">Uncharacterized protein</fullName>
    </submittedName>
</protein>
<evidence type="ECO:0000313" key="2">
    <source>
        <dbReference type="EMBL" id="VVC45613.1"/>
    </source>
</evidence>
<keyword evidence="3" id="KW-1185">Reference proteome</keyword>
<dbReference type="OrthoDB" id="6613821at2759"/>
<dbReference type="AlphaFoldDB" id="A0A5E4NTA6"/>
<keyword evidence="1" id="KW-0175">Coiled coil</keyword>
<sequence length="91" mass="10631">MKEVREEKLNISEVNKNLSKEVNRLKLKIDDIRQKSHEKMAKMSGIPNFKDKDCAKIYEEIGFKLNVIIQVEKAAKFLQKTVFKNTCMVKS</sequence>
<evidence type="ECO:0000256" key="1">
    <source>
        <dbReference type="SAM" id="Coils"/>
    </source>
</evidence>
<proteinExistence type="predicted"/>
<name>A0A5E4NTA6_9HEMI</name>
<feature type="coiled-coil region" evidence="1">
    <location>
        <begin position="1"/>
        <end position="35"/>
    </location>
</feature>
<accession>A0A5E4NTA6</accession>
<reference evidence="2 3" key="1">
    <citation type="submission" date="2019-08" db="EMBL/GenBank/DDBJ databases">
        <authorList>
            <person name="Alioto T."/>
            <person name="Alioto T."/>
            <person name="Gomez Garrido J."/>
        </authorList>
    </citation>
    <scope>NUCLEOTIDE SEQUENCE [LARGE SCALE GENOMIC DNA]</scope>
</reference>
<dbReference type="Proteomes" id="UP000325440">
    <property type="component" value="Unassembled WGS sequence"/>
</dbReference>